<dbReference type="PANTHER" id="PTHR30619:SF7">
    <property type="entry name" value="BETA-LACTAMASE DOMAIN PROTEIN"/>
    <property type="match status" value="1"/>
</dbReference>
<dbReference type="SMART" id="SM00849">
    <property type="entry name" value="Lactamase_B"/>
    <property type="match status" value="1"/>
</dbReference>
<evidence type="ECO:0000256" key="3">
    <source>
        <dbReference type="ARBA" id="ARBA00022692"/>
    </source>
</evidence>
<evidence type="ECO:0000256" key="4">
    <source>
        <dbReference type="ARBA" id="ARBA00022989"/>
    </source>
</evidence>
<evidence type="ECO:0000313" key="13">
    <source>
        <dbReference type="Proteomes" id="UP000249260"/>
    </source>
</evidence>
<dbReference type="GO" id="GO:0005886">
    <property type="term" value="C:plasma membrane"/>
    <property type="evidence" value="ECO:0007669"/>
    <property type="project" value="UniProtKB-SubCell"/>
</dbReference>
<feature type="transmembrane region" description="Helical" evidence="10">
    <location>
        <begin position="486"/>
        <end position="509"/>
    </location>
</feature>
<keyword evidence="4 10" id="KW-1133">Transmembrane helix</keyword>
<dbReference type="NCBIfam" id="TIGR00360">
    <property type="entry name" value="ComEC_N-term"/>
    <property type="match status" value="1"/>
</dbReference>
<feature type="transmembrane region" description="Helical" evidence="10">
    <location>
        <begin position="338"/>
        <end position="356"/>
    </location>
</feature>
<protein>
    <submittedName>
        <fullName evidence="12">Competence protein ComEC</fullName>
    </submittedName>
</protein>
<feature type="compositionally biased region" description="Basic and acidic residues" evidence="9">
    <location>
        <begin position="520"/>
        <end position="532"/>
    </location>
</feature>
<dbReference type="EMBL" id="QLUW01000002">
    <property type="protein sequence ID" value="RAP76754.1"/>
    <property type="molecule type" value="Genomic_DNA"/>
</dbReference>
<keyword evidence="3 10" id="KW-0812">Transmembrane</keyword>
<feature type="transmembrane region" description="Helical" evidence="10">
    <location>
        <begin position="45"/>
        <end position="64"/>
    </location>
</feature>
<feature type="transmembrane region" description="Helical" evidence="10">
    <location>
        <begin position="395"/>
        <end position="416"/>
    </location>
</feature>
<feature type="transmembrane region" description="Helical" evidence="10">
    <location>
        <begin position="455"/>
        <end position="474"/>
    </location>
</feature>
<evidence type="ECO:0000256" key="9">
    <source>
        <dbReference type="SAM" id="MobiDB-lite"/>
    </source>
</evidence>
<dbReference type="RefSeq" id="WP_112882968.1">
    <property type="nucleotide sequence ID" value="NZ_QLUW01000002.1"/>
</dbReference>
<evidence type="ECO:0000256" key="7">
    <source>
        <dbReference type="ARBA" id="ARBA00034301"/>
    </source>
</evidence>
<evidence type="ECO:0000256" key="2">
    <source>
        <dbReference type="ARBA" id="ARBA00022475"/>
    </source>
</evidence>
<dbReference type="AlphaFoldDB" id="A0A328U988"/>
<dbReference type="Pfam" id="PF00753">
    <property type="entry name" value="Lactamase_B"/>
    <property type="match status" value="1"/>
</dbReference>
<dbReference type="OrthoDB" id="9761531at2"/>
<comment type="subcellular location">
    <subcellularLocation>
        <location evidence="1">Cell membrane</location>
        <topology evidence="1">Multi-pass membrane protein</topology>
    </subcellularLocation>
</comment>
<dbReference type="SUPFAM" id="SSF56281">
    <property type="entry name" value="Metallo-hydrolase/oxidoreductase"/>
    <property type="match status" value="1"/>
</dbReference>
<dbReference type="InterPro" id="IPR035681">
    <property type="entry name" value="ComA-like_MBL"/>
</dbReference>
<feature type="transmembrane region" description="Helical" evidence="10">
    <location>
        <begin position="362"/>
        <end position="383"/>
    </location>
</feature>
<proteinExistence type="predicted"/>
<gene>
    <name evidence="12" type="ORF">DL346_15540</name>
</gene>
<keyword evidence="2" id="KW-1003">Cell membrane</keyword>
<evidence type="ECO:0000259" key="11">
    <source>
        <dbReference type="SMART" id="SM00849"/>
    </source>
</evidence>
<evidence type="ECO:0000256" key="8">
    <source>
        <dbReference type="ARBA" id="ARBA00048505"/>
    </source>
</evidence>
<evidence type="ECO:0000256" key="10">
    <source>
        <dbReference type="SAM" id="Phobius"/>
    </source>
</evidence>
<dbReference type="InterPro" id="IPR004477">
    <property type="entry name" value="ComEC_N"/>
</dbReference>
<dbReference type="InterPro" id="IPR025405">
    <property type="entry name" value="DUF4131"/>
</dbReference>
<dbReference type="InterPro" id="IPR001279">
    <property type="entry name" value="Metallo-B-lactamas"/>
</dbReference>
<feature type="region of interest" description="Disordered" evidence="9">
    <location>
        <begin position="520"/>
        <end position="546"/>
    </location>
</feature>
<dbReference type="Pfam" id="PF13567">
    <property type="entry name" value="DUF4131"/>
    <property type="match status" value="1"/>
</dbReference>
<evidence type="ECO:0000313" key="12">
    <source>
        <dbReference type="EMBL" id="RAP76754.1"/>
    </source>
</evidence>
<feature type="transmembrane region" description="Helical" evidence="10">
    <location>
        <begin position="571"/>
        <end position="588"/>
    </location>
</feature>
<dbReference type="Proteomes" id="UP000249260">
    <property type="component" value="Unassembled WGS sequence"/>
</dbReference>
<evidence type="ECO:0000256" key="1">
    <source>
        <dbReference type="ARBA" id="ARBA00004651"/>
    </source>
</evidence>
<feature type="transmembrane region" description="Helical" evidence="10">
    <location>
        <begin position="294"/>
        <end position="317"/>
    </location>
</feature>
<comment type="catalytic activity">
    <reaction evidence="6">
        <text>3',5'-cyclic CMP + H2O = CMP + H(+)</text>
        <dbReference type="Rhea" id="RHEA:72675"/>
        <dbReference type="ChEBI" id="CHEBI:15377"/>
        <dbReference type="ChEBI" id="CHEBI:15378"/>
        <dbReference type="ChEBI" id="CHEBI:58003"/>
        <dbReference type="ChEBI" id="CHEBI:60377"/>
    </reaction>
    <physiologicalReaction direction="left-to-right" evidence="6">
        <dbReference type="Rhea" id="RHEA:72676"/>
    </physiologicalReaction>
</comment>
<keyword evidence="13" id="KW-1185">Reference proteome</keyword>
<comment type="function">
    <text evidence="7">Counteracts the endogenous Pycsar antiviral defense system. Phosphodiesterase that enables metal-dependent hydrolysis of host cyclic nucleotide Pycsar defense signals such as cCMP and cUMP.</text>
</comment>
<dbReference type="InterPro" id="IPR052159">
    <property type="entry name" value="Competence_DNA_uptake"/>
</dbReference>
<dbReference type="PANTHER" id="PTHR30619">
    <property type="entry name" value="DNA INTERNALIZATION/COMPETENCE PROTEIN COMEC/REC2"/>
    <property type="match status" value="1"/>
</dbReference>
<dbReference type="CDD" id="cd07731">
    <property type="entry name" value="ComA-like_MBL-fold"/>
    <property type="match status" value="1"/>
</dbReference>
<evidence type="ECO:0000256" key="6">
    <source>
        <dbReference type="ARBA" id="ARBA00034221"/>
    </source>
</evidence>
<organism evidence="12 13">
    <name type="scientific">Paenibacillus montanisoli</name>
    <dbReference type="NCBI Taxonomy" id="2081970"/>
    <lineage>
        <taxon>Bacteria</taxon>
        <taxon>Bacillati</taxon>
        <taxon>Bacillota</taxon>
        <taxon>Bacilli</taxon>
        <taxon>Bacillales</taxon>
        <taxon>Paenibacillaceae</taxon>
        <taxon>Paenibacillus</taxon>
    </lineage>
</organism>
<dbReference type="InterPro" id="IPR036866">
    <property type="entry name" value="RibonucZ/Hydroxyglut_hydro"/>
</dbReference>
<dbReference type="Pfam" id="PF03772">
    <property type="entry name" value="Competence"/>
    <property type="match status" value="1"/>
</dbReference>
<name>A0A328U988_9BACL</name>
<feature type="transmembrane region" description="Helical" evidence="10">
    <location>
        <begin position="266"/>
        <end position="288"/>
    </location>
</feature>
<sequence length="888" mass="95900">MLGRRPLIWFTVCWVLGGSLAASLTGGGAALSGAALLAAMAGLALLRRASWPLAVACIAAYWIAAGQRMWVDSHNVTALTDLRNDGSAAFEAELRGTIVAPAEIDGDQVRFRVAADAVKLVGEHGSRQLNGERMQVQVKLAAQAELAEVSAWRRGSKVVLSGELSAPAAATNFGGFDYRRYLRSQRIHWQFGAEGAAAVRTSAGSRWTAASMLGFVDAARAALGERMDRLYPDLQSGYMKGLVLGITDDLDPTVYRQFAQLGLTHILAISGLHVAVFLYALGGLLRLARLTRERMLLLLIAAVPLYVLLAGASPSVVRAGIMAMLGLAAARLHKLGDGLHLLAAAALAMLAADPYMLGNVGFQLSFLVTAGLILGAAPVRGCLPAGRHRLTKALLDLLAVTAVAQAVSLPLTIYYFNAIHLLSIPANLVLVPFISFIVMPLGGASLLLASLWQPAGALLAQAAVLGNKLTFAFVNELSGRMSFRLIWATPPIWWVVSIYAALGLGFAMLGRIRNDRRAAEAADQDGDSRNLEDTDLTQPIGRESRGTMIPQGIPFIRIGMASPRRKRQTRNFLTCSAIGLTLLLWWAYHPDFRDRHAYADFIDVGQGDAILIRTPGGKHLLIDGGGAMRFGGKESWRERKDPFEVGRKLLVPLLQQRGVHRIDLLVVSHLDSDHIKGLQAVLETIPVKGVLWNGTMKASGDALTLLRKALNADIPLYRSMPGLIWQPDAHSTIELLGGASEGNHIAQVEEQNGQSVALILQFYNRRFLFAGDADVQQEQLLVEQHRRIANASRMIAAAADANPFVDVMKLSHHGSKTSTSEAWLAYWQPKRAVISVGRTNSYGHPSQDVLSRLTAAKVPVSRTDTDGEVQFRVSPDGSLARRNKIPGF</sequence>
<feature type="transmembrane region" description="Helical" evidence="10">
    <location>
        <begin position="428"/>
        <end position="448"/>
    </location>
</feature>
<comment type="catalytic activity">
    <reaction evidence="8">
        <text>3',5'-cyclic UMP + H2O = UMP + H(+)</text>
        <dbReference type="Rhea" id="RHEA:70575"/>
        <dbReference type="ChEBI" id="CHEBI:15377"/>
        <dbReference type="ChEBI" id="CHEBI:15378"/>
        <dbReference type="ChEBI" id="CHEBI:57865"/>
        <dbReference type="ChEBI" id="CHEBI:184387"/>
    </reaction>
    <physiologicalReaction direction="left-to-right" evidence="8">
        <dbReference type="Rhea" id="RHEA:70576"/>
    </physiologicalReaction>
</comment>
<comment type="caution">
    <text evidence="12">The sequence shown here is derived from an EMBL/GenBank/DDBJ whole genome shotgun (WGS) entry which is preliminary data.</text>
</comment>
<accession>A0A328U988</accession>
<dbReference type="Gene3D" id="3.60.15.10">
    <property type="entry name" value="Ribonuclease Z/Hydroxyacylglutathione hydrolase-like"/>
    <property type="match status" value="1"/>
</dbReference>
<keyword evidence="5 10" id="KW-0472">Membrane</keyword>
<feature type="domain" description="Metallo-beta-lactamase" evidence="11">
    <location>
        <begin position="606"/>
        <end position="812"/>
    </location>
</feature>
<reference evidence="12 13" key="1">
    <citation type="submission" date="2018-06" db="EMBL/GenBank/DDBJ databases">
        <title>Paenibacillus montanisoli sp. nov., isolated from mountain area soil.</title>
        <authorList>
            <person name="Wu M."/>
        </authorList>
    </citation>
    <scope>NUCLEOTIDE SEQUENCE [LARGE SCALE GENOMIC DNA]</scope>
    <source>
        <strain evidence="12 13">RA17</strain>
    </source>
</reference>
<evidence type="ECO:0000256" key="5">
    <source>
        <dbReference type="ARBA" id="ARBA00023136"/>
    </source>
</evidence>